<feature type="transmembrane region" description="Helical" evidence="1">
    <location>
        <begin position="43"/>
        <end position="68"/>
    </location>
</feature>
<reference evidence="2 3" key="1">
    <citation type="submission" date="2020-08" db="EMBL/GenBank/DDBJ databases">
        <title>Sequencing the genomes of 1000 actinobacteria strains.</title>
        <authorList>
            <person name="Klenk H.-P."/>
        </authorList>
    </citation>
    <scope>NUCLEOTIDE SEQUENCE [LARGE SCALE GENOMIC DNA]</scope>
    <source>
        <strain evidence="2 3">DSM 20419</strain>
    </source>
</reference>
<sequence>MASSIHRPALVTAKVGFGLLAFASIVSEIATISERGTWAPENFFAYFTIETNILAVLSLLISAVATAANAQGAGINAFRAAVAVYILIVGIGFSLLLSGLTDVAFTAVPWNNLVLHYAMPAVMLLDILIDRPKKRIRFGTALIWLIFPAGYAAFSLVRGNLTGWYPYPFLNPANGGYAPVALTIIGLVVLGVALTWLVTLLSRSSGKSR</sequence>
<proteinExistence type="predicted"/>
<feature type="transmembrane region" description="Helical" evidence="1">
    <location>
        <begin position="80"/>
        <end position="101"/>
    </location>
</feature>
<dbReference type="RefSeq" id="WP_068479940.1">
    <property type="nucleotide sequence ID" value="NZ_CZJS01000101.1"/>
</dbReference>
<keyword evidence="1" id="KW-0812">Transmembrane</keyword>
<feature type="transmembrane region" description="Helical" evidence="1">
    <location>
        <begin position="136"/>
        <end position="157"/>
    </location>
</feature>
<feature type="transmembrane region" description="Helical" evidence="1">
    <location>
        <begin position="113"/>
        <end position="129"/>
    </location>
</feature>
<name>A0A7W4YGJ4_9MICO</name>
<dbReference type="Proteomes" id="UP000545286">
    <property type="component" value="Unassembled WGS sequence"/>
</dbReference>
<dbReference type="EMBL" id="JACHWJ010000004">
    <property type="protein sequence ID" value="MBB2958758.1"/>
    <property type="molecule type" value="Genomic_DNA"/>
</dbReference>
<dbReference type="InterPro" id="IPR049713">
    <property type="entry name" value="Pr6Pr-like"/>
</dbReference>
<keyword evidence="3" id="KW-1185">Reference proteome</keyword>
<keyword evidence="1" id="KW-0472">Membrane</keyword>
<dbReference type="NCBIfam" id="NF038065">
    <property type="entry name" value="Pr6Pr"/>
    <property type="match status" value="1"/>
</dbReference>
<accession>A0A7W4YGJ4</accession>
<keyword evidence="1" id="KW-1133">Transmembrane helix</keyword>
<evidence type="ECO:0000313" key="2">
    <source>
        <dbReference type="EMBL" id="MBB2958758.1"/>
    </source>
</evidence>
<dbReference type="AlphaFoldDB" id="A0A7W4YGJ4"/>
<gene>
    <name evidence="2" type="ORF">FHX72_002904</name>
</gene>
<organism evidence="2 3">
    <name type="scientific">Pseudoclavibacter helvolus</name>
    <dbReference type="NCBI Taxonomy" id="255205"/>
    <lineage>
        <taxon>Bacteria</taxon>
        <taxon>Bacillati</taxon>
        <taxon>Actinomycetota</taxon>
        <taxon>Actinomycetes</taxon>
        <taxon>Micrococcales</taxon>
        <taxon>Microbacteriaceae</taxon>
        <taxon>Pseudoclavibacter</taxon>
    </lineage>
</organism>
<feature type="transmembrane region" description="Helical" evidence="1">
    <location>
        <begin position="177"/>
        <end position="201"/>
    </location>
</feature>
<dbReference type="OrthoDB" id="9809977at2"/>
<evidence type="ECO:0008006" key="4">
    <source>
        <dbReference type="Google" id="ProtNLM"/>
    </source>
</evidence>
<protein>
    <recommendedName>
        <fullName evidence="4">FAR-17a/AIG1-like protein</fullName>
    </recommendedName>
</protein>
<comment type="caution">
    <text evidence="2">The sequence shown here is derived from an EMBL/GenBank/DDBJ whole genome shotgun (WGS) entry which is preliminary data.</text>
</comment>
<evidence type="ECO:0000256" key="1">
    <source>
        <dbReference type="SAM" id="Phobius"/>
    </source>
</evidence>
<evidence type="ECO:0000313" key="3">
    <source>
        <dbReference type="Proteomes" id="UP000545286"/>
    </source>
</evidence>